<keyword evidence="13" id="KW-1185">Reference proteome</keyword>
<dbReference type="Proteomes" id="UP000823749">
    <property type="component" value="Chromosome 3"/>
</dbReference>
<dbReference type="InterPro" id="IPR027370">
    <property type="entry name" value="Znf-RING_euk"/>
</dbReference>
<evidence type="ECO:0000256" key="2">
    <source>
        <dbReference type="ARBA" id="ARBA00004906"/>
    </source>
</evidence>
<evidence type="ECO:0000256" key="6">
    <source>
        <dbReference type="ARBA" id="ARBA00022771"/>
    </source>
</evidence>
<organism evidence="12 13">
    <name type="scientific">Rhododendron griersonianum</name>
    <dbReference type="NCBI Taxonomy" id="479676"/>
    <lineage>
        <taxon>Eukaryota</taxon>
        <taxon>Viridiplantae</taxon>
        <taxon>Streptophyta</taxon>
        <taxon>Embryophyta</taxon>
        <taxon>Tracheophyta</taxon>
        <taxon>Spermatophyta</taxon>
        <taxon>Magnoliopsida</taxon>
        <taxon>eudicotyledons</taxon>
        <taxon>Gunneridae</taxon>
        <taxon>Pentapetalae</taxon>
        <taxon>asterids</taxon>
        <taxon>Ericales</taxon>
        <taxon>Ericaceae</taxon>
        <taxon>Ericoideae</taxon>
        <taxon>Rhodoreae</taxon>
        <taxon>Rhododendron</taxon>
    </lineage>
</organism>
<dbReference type="InterPro" id="IPR013083">
    <property type="entry name" value="Znf_RING/FYVE/PHD"/>
</dbReference>
<evidence type="ECO:0000256" key="4">
    <source>
        <dbReference type="ARBA" id="ARBA00022679"/>
    </source>
</evidence>
<keyword evidence="5" id="KW-0479">Metal-binding</keyword>
<evidence type="ECO:0000313" key="13">
    <source>
        <dbReference type="Proteomes" id="UP000823749"/>
    </source>
</evidence>
<dbReference type="PANTHER" id="PTHR46764">
    <property type="entry name" value="E3 UBIQUITIN-PROTEIN LIGASE BAH1"/>
    <property type="match status" value="1"/>
</dbReference>
<evidence type="ECO:0000256" key="1">
    <source>
        <dbReference type="ARBA" id="ARBA00000900"/>
    </source>
</evidence>
<keyword evidence="4" id="KW-0808">Transferase</keyword>
<evidence type="ECO:0000256" key="8">
    <source>
        <dbReference type="ARBA" id="ARBA00022833"/>
    </source>
</evidence>
<evidence type="ECO:0000259" key="10">
    <source>
        <dbReference type="PROSITE" id="PS50089"/>
    </source>
</evidence>
<dbReference type="PROSITE" id="PS00518">
    <property type="entry name" value="ZF_RING_1"/>
    <property type="match status" value="1"/>
</dbReference>
<reference evidence="12" key="1">
    <citation type="submission" date="2020-08" db="EMBL/GenBank/DDBJ databases">
        <title>Plant Genome Project.</title>
        <authorList>
            <person name="Zhang R.-G."/>
        </authorList>
    </citation>
    <scope>NUCLEOTIDE SEQUENCE</scope>
    <source>
        <strain evidence="12">WSP0</strain>
        <tissue evidence="12">Leaf</tissue>
    </source>
</reference>
<dbReference type="PROSITE" id="PS50089">
    <property type="entry name" value="ZF_RING_2"/>
    <property type="match status" value="1"/>
</dbReference>
<evidence type="ECO:0000256" key="7">
    <source>
        <dbReference type="ARBA" id="ARBA00022786"/>
    </source>
</evidence>
<dbReference type="InterPro" id="IPR017907">
    <property type="entry name" value="Znf_RING_CS"/>
</dbReference>
<dbReference type="GO" id="GO:0061630">
    <property type="term" value="F:ubiquitin protein ligase activity"/>
    <property type="evidence" value="ECO:0007669"/>
    <property type="project" value="UniProtKB-EC"/>
</dbReference>
<dbReference type="EMBL" id="JACTNZ010000003">
    <property type="protein sequence ID" value="KAG5556321.1"/>
    <property type="molecule type" value="Genomic_DNA"/>
</dbReference>
<evidence type="ECO:0000256" key="3">
    <source>
        <dbReference type="ARBA" id="ARBA00012483"/>
    </source>
</evidence>
<dbReference type="AlphaFoldDB" id="A0AAV6KV59"/>
<dbReference type="InterPro" id="IPR001841">
    <property type="entry name" value="Znf_RING"/>
</dbReference>
<keyword evidence="8" id="KW-0862">Zinc</keyword>
<dbReference type="CDD" id="cd14482">
    <property type="entry name" value="SPX_BAH1-like"/>
    <property type="match status" value="1"/>
</dbReference>
<protein>
    <recommendedName>
        <fullName evidence="3">RING-type E3 ubiquitin transferase</fullName>
        <ecNumber evidence="3">2.3.2.27</ecNumber>
    </recommendedName>
</protein>
<sequence>MKFGEAFMEYVNGNQERFTDKCSHIEYKRLKKVLKSCGACRGLSDSCPRAARHDELGNQILLARDLASVIVVCDQMFFSELMKEASEIAGFFSSSVRHLLHLHIATGMQRYMICLRRCFKDDHQAMVQEGQMLIEYVTMNAIALRKILKKYDKVHRSVKGRNFKSKMRAKHIEILQSPWLIELGAFYMNCDEPDGPNLFSSSFSCDLNAAEPVITLMLPDSVTLEYNLNCAICLDLVFNPYALSCGHIFCKLCACSAAKVMVFQGLKAANPESKCPVCREEGVYGDALQMIELDLLLKKRCKDYWKERLVAERAEMVEKLSYFGSAARLIRLFCEGPGGRSTVSMQSQRARLLALALASGKEAI</sequence>
<dbReference type="Gene3D" id="3.30.40.10">
    <property type="entry name" value="Zinc/RING finger domain, C3HC4 (zinc finger)"/>
    <property type="match status" value="1"/>
</dbReference>
<dbReference type="InterPro" id="IPR033326">
    <property type="entry name" value="BAH1"/>
</dbReference>
<proteinExistence type="predicted"/>
<comment type="pathway">
    <text evidence="2">Protein modification; protein ubiquitination.</text>
</comment>
<dbReference type="PANTHER" id="PTHR46764:SF2">
    <property type="entry name" value="E3 UBIQUITIN-PROTEIN LIGASE BAH1-LIKE-RELATED"/>
    <property type="match status" value="1"/>
</dbReference>
<name>A0AAV6KV59_9ERIC</name>
<dbReference type="GO" id="GO:0008270">
    <property type="term" value="F:zinc ion binding"/>
    <property type="evidence" value="ECO:0007669"/>
    <property type="project" value="UniProtKB-KW"/>
</dbReference>
<dbReference type="SMART" id="SM00184">
    <property type="entry name" value="RING"/>
    <property type="match status" value="1"/>
</dbReference>
<feature type="domain" description="SPX" evidence="11">
    <location>
        <begin position="1"/>
        <end position="165"/>
    </location>
</feature>
<keyword evidence="6 9" id="KW-0863">Zinc-finger</keyword>
<evidence type="ECO:0000313" key="12">
    <source>
        <dbReference type="EMBL" id="KAG5556321.1"/>
    </source>
</evidence>
<dbReference type="SUPFAM" id="SSF57850">
    <property type="entry name" value="RING/U-box"/>
    <property type="match status" value="1"/>
</dbReference>
<dbReference type="CDD" id="cd23127">
    <property type="entry name" value="RING-HC_BAH1-like"/>
    <property type="match status" value="1"/>
</dbReference>
<dbReference type="PROSITE" id="PS51382">
    <property type="entry name" value="SPX"/>
    <property type="match status" value="1"/>
</dbReference>
<feature type="domain" description="RING-type" evidence="10">
    <location>
        <begin position="230"/>
        <end position="279"/>
    </location>
</feature>
<accession>A0AAV6KV59</accession>
<comment type="caution">
    <text evidence="12">The sequence shown here is derived from an EMBL/GenBank/DDBJ whole genome shotgun (WGS) entry which is preliminary data.</text>
</comment>
<comment type="catalytic activity">
    <reaction evidence="1">
        <text>S-ubiquitinyl-[E2 ubiquitin-conjugating enzyme]-L-cysteine + [acceptor protein]-L-lysine = [E2 ubiquitin-conjugating enzyme]-L-cysteine + N(6)-ubiquitinyl-[acceptor protein]-L-lysine.</text>
        <dbReference type="EC" id="2.3.2.27"/>
    </reaction>
</comment>
<evidence type="ECO:0000256" key="9">
    <source>
        <dbReference type="PROSITE-ProRule" id="PRU00175"/>
    </source>
</evidence>
<dbReference type="Pfam" id="PF13445">
    <property type="entry name" value="zf-RING_UBOX"/>
    <property type="match status" value="1"/>
</dbReference>
<gene>
    <name evidence="12" type="ORF">RHGRI_006807</name>
</gene>
<dbReference type="InterPro" id="IPR004331">
    <property type="entry name" value="SPX_dom"/>
</dbReference>
<evidence type="ECO:0000259" key="11">
    <source>
        <dbReference type="PROSITE" id="PS51382"/>
    </source>
</evidence>
<dbReference type="EC" id="2.3.2.27" evidence="3"/>
<keyword evidence="7" id="KW-0833">Ubl conjugation pathway</keyword>
<evidence type="ECO:0000256" key="5">
    <source>
        <dbReference type="ARBA" id="ARBA00022723"/>
    </source>
</evidence>